<dbReference type="VEuPathDB" id="FungiDB:GLRG_10484"/>
<dbReference type="EMBL" id="GG697391">
    <property type="protein sequence ID" value="EFQ35340.1"/>
    <property type="molecule type" value="Genomic_DNA"/>
</dbReference>
<name>E3QWV2_COLGM</name>
<organism evidence="2">
    <name type="scientific">Colletotrichum graminicola (strain M1.001 / M2 / FGSC 10212)</name>
    <name type="common">Maize anthracnose fungus</name>
    <name type="synonym">Glomerella graminicola</name>
    <dbReference type="NCBI Taxonomy" id="645133"/>
    <lineage>
        <taxon>Eukaryota</taxon>
        <taxon>Fungi</taxon>
        <taxon>Dikarya</taxon>
        <taxon>Ascomycota</taxon>
        <taxon>Pezizomycotina</taxon>
        <taxon>Sordariomycetes</taxon>
        <taxon>Hypocreomycetidae</taxon>
        <taxon>Glomerellales</taxon>
        <taxon>Glomerellaceae</taxon>
        <taxon>Colletotrichum</taxon>
        <taxon>Colletotrichum graminicola species complex</taxon>
    </lineage>
</organism>
<dbReference type="AlphaFoldDB" id="E3QWV2"/>
<dbReference type="GeneID" id="24415849"/>
<dbReference type="Proteomes" id="UP000008782">
    <property type="component" value="Unassembled WGS sequence"/>
</dbReference>
<dbReference type="eggNOG" id="ENOG502SQJK">
    <property type="taxonomic scope" value="Eukaryota"/>
</dbReference>
<protein>
    <submittedName>
        <fullName evidence="1">Uncharacterized protein</fullName>
    </submittedName>
</protein>
<sequence>MAADFTSQRLTQQLVIMLGRILLTLEDVMLLFGASAGWNETRIHNPRWPPHARRDSLRIAGFLESVWAAHWASLLYPRTSGLDFEFGGLGFPQKYLFTAAIGLAVTGRISKRDSECVGVDTGAGVLCRGPGGTQREGDRERRGTGALSRLETGGCFVRFQAT</sequence>
<reference evidence="2" key="1">
    <citation type="journal article" date="2012" name="Nat. Genet.">
        <title>Lifestyle transitions in plant pathogenic Colletotrichum fungi deciphered by genome and transcriptome analyses.</title>
        <authorList>
            <person name="O'Connell R.J."/>
            <person name="Thon M.R."/>
            <person name="Hacquard S."/>
            <person name="Amyotte S.G."/>
            <person name="Kleemann J."/>
            <person name="Torres M.F."/>
            <person name="Damm U."/>
            <person name="Buiate E.A."/>
            <person name="Epstein L."/>
            <person name="Alkan N."/>
            <person name="Altmueller J."/>
            <person name="Alvarado-Balderrama L."/>
            <person name="Bauser C.A."/>
            <person name="Becker C."/>
            <person name="Birren B.W."/>
            <person name="Chen Z."/>
            <person name="Choi J."/>
            <person name="Crouch J.A."/>
            <person name="Duvick J.P."/>
            <person name="Farman M.A."/>
            <person name="Gan P."/>
            <person name="Heiman D."/>
            <person name="Henrissat B."/>
            <person name="Howard R.J."/>
            <person name="Kabbage M."/>
            <person name="Koch C."/>
            <person name="Kracher B."/>
            <person name="Kubo Y."/>
            <person name="Law A.D."/>
            <person name="Lebrun M.-H."/>
            <person name="Lee Y.-H."/>
            <person name="Miyara I."/>
            <person name="Moore N."/>
            <person name="Neumann U."/>
            <person name="Nordstroem K."/>
            <person name="Panaccione D.G."/>
            <person name="Panstruga R."/>
            <person name="Place M."/>
            <person name="Proctor R.H."/>
            <person name="Prusky D."/>
            <person name="Rech G."/>
            <person name="Reinhardt R."/>
            <person name="Rollins J.A."/>
            <person name="Rounsley S."/>
            <person name="Schardl C.L."/>
            <person name="Schwartz D.C."/>
            <person name="Shenoy N."/>
            <person name="Shirasu K."/>
            <person name="Sikhakolli U.R."/>
            <person name="Stueber K."/>
            <person name="Sukno S.A."/>
            <person name="Sweigard J.A."/>
            <person name="Takano Y."/>
            <person name="Takahara H."/>
            <person name="Trail F."/>
            <person name="van der Does H.C."/>
            <person name="Voll L.M."/>
            <person name="Will I."/>
            <person name="Young S."/>
            <person name="Zeng Q."/>
            <person name="Zhang J."/>
            <person name="Zhou S."/>
            <person name="Dickman M.B."/>
            <person name="Schulze-Lefert P."/>
            <person name="Ver Loren van Themaat E."/>
            <person name="Ma L.-J."/>
            <person name="Vaillancourt L.J."/>
        </authorList>
    </citation>
    <scope>NUCLEOTIDE SEQUENCE [LARGE SCALE GENOMIC DNA]</scope>
    <source>
        <strain evidence="2">M1.001 / M2 / FGSC 10212</strain>
    </source>
</reference>
<gene>
    <name evidence="1" type="ORF">GLRG_10484</name>
</gene>
<evidence type="ECO:0000313" key="1">
    <source>
        <dbReference type="EMBL" id="EFQ35340.1"/>
    </source>
</evidence>
<dbReference type="STRING" id="645133.E3QWV2"/>
<dbReference type="OrthoDB" id="2819018at2759"/>
<evidence type="ECO:0000313" key="2">
    <source>
        <dbReference type="Proteomes" id="UP000008782"/>
    </source>
</evidence>
<dbReference type="HOGENOM" id="CLU_1635256_0_0_1"/>
<proteinExistence type="predicted"/>
<dbReference type="RefSeq" id="XP_008099360.1">
    <property type="nucleotide sequence ID" value="XM_008101169.1"/>
</dbReference>
<accession>E3QWV2</accession>
<keyword evidence="2" id="KW-1185">Reference proteome</keyword>